<protein>
    <recommendedName>
        <fullName evidence="5">Large ribosomal subunit protein mL38</fullName>
    </recommendedName>
</protein>
<evidence type="ECO:0000256" key="5">
    <source>
        <dbReference type="ARBA" id="ARBA00039444"/>
    </source>
</evidence>
<dbReference type="SUPFAM" id="SSF49777">
    <property type="entry name" value="PEBP-like"/>
    <property type="match status" value="1"/>
</dbReference>
<dbReference type="InterPro" id="IPR008914">
    <property type="entry name" value="PEBP"/>
</dbReference>
<dbReference type="InterPro" id="IPR035810">
    <property type="entry name" value="PEBP_euk"/>
</dbReference>
<dbReference type="Gene3D" id="3.90.280.10">
    <property type="entry name" value="PEBP-like"/>
    <property type="match status" value="1"/>
</dbReference>
<evidence type="ECO:0000256" key="3">
    <source>
        <dbReference type="ARBA" id="ARBA00037226"/>
    </source>
</evidence>
<proteinExistence type="inferred from homology"/>
<evidence type="ECO:0000256" key="4">
    <source>
        <dbReference type="ARBA" id="ARBA00038016"/>
    </source>
</evidence>
<keyword evidence="2" id="KW-0496">Mitochondrion</keyword>
<comment type="similarity">
    <text evidence="4">Belongs to the phosphatidylethanolamine-binding protein family. Mitochondrion-specific ribosomal protein mL38 subfamily.</text>
</comment>
<organism evidence="8 9">
    <name type="scientific">Baudoinia panamericana (strain UAMH 10762)</name>
    <name type="common">Angels' share fungus</name>
    <name type="synonym">Baudoinia compniacensis (strain UAMH 10762)</name>
    <dbReference type="NCBI Taxonomy" id="717646"/>
    <lineage>
        <taxon>Eukaryota</taxon>
        <taxon>Fungi</taxon>
        <taxon>Dikarya</taxon>
        <taxon>Ascomycota</taxon>
        <taxon>Pezizomycotina</taxon>
        <taxon>Dothideomycetes</taxon>
        <taxon>Dothideomycetidae</taxon>
        <taxon>Mycosphaerellales</taxon>
        <taxon>Teratosphaeriaceae</taxon>
        <taxon>Baudoinia</taxon>
    </lineage>
</organism>
<sequence>MALSEPLRPLARCTRCTRHDRIPRSTRSFTTTAPFRLETQEQAPSSSDPPPPPPTTATKRLRDPYKVHSKHTERSLLINQHLVPIGSRRRRAAINSTSQIPFTQLPYQCFQEARAFLLEDRNEKLEQIRVERERIARLKTKLATVVAEQDRWREENRLRSMERKLEELKILADINDPVVKKKFEDGMGDMNKPIYRHLANKQWRSYKRPLLMQRITTMHVVPDVLQAIDPVVSTSLTFPASNSNGFKRIQHGEFVDSLTSKRAPNMVIQPYDKGTRLVTIAVVNADVPDVEKDGFTYRCHFLASNIPISPTDTRVRFGELDEGSQVILPWLPAYAQKGAPYQRMCIIVLAQPASDTPSPESASQTLDVGKVKEAGRYTERHGFNLRSFMTVHGLKAVGVDLFRTQWDEGTKEVMQWAGVVGWDVEFKRKRVEPLPYKRKSSERYR</sequence>
<dbReference type="GO" id="GO:0005739">
    <property type="term" value="C:mitochondrion"/>
    <property type="evidence" value="ECO:0007669"/>
    <property type="project" value="UniProtKB-SubCell"/>
</dbReference>
<dbReference type="AlphaFoldDB" id="M2N3C1"/>
<comment type="subcellular location">
    <subcellularLocation>
        <location evidence="1">Mitochondrion</location>
    </subcellularLocation>
</comment>
<dbReference type="Gene3D" id="1.20.58.1180">
    <property type="match status" value="1"/>
</dbReference>
<dbReference type="Pfam" id="PF01161">
    <property type="entry name" value="PBP"/>
    <property type="match status" value="1"/>
</dbReference>
<accession>M2N3C1</accession>
<dbReference type="STRING" id="717646.M2N3C1"/>
<dbReference type="Proteomes" id="UP000011761">
    <property type="component" value="Unassembled WGS sequence"/>
</dbReference>
<evidence type="ECO:0000313" key="8">
    <source>
        <dbReference type="EMBL" id="EMC98453.1"/>
    </source>
</evidence>
<keyword evidence="6" id="KW-0175">Coiled coil</keyword>
<feature type="compositionally biased region" description="Basic and acidic residues" evidence="7">
    <location>
        <begin position="60"/>
        <end position="70"/>
    </location>
</feature>
<reference evidence="8 9" key="1">
    <citation type="journal article" date="2012" name="PLoS Pathog.">
        <title>Diverse lifestyles and strategies of plant pathogenesis encoded in the genomes of eighteen Dothideomycetes fungi.</title>
        <authorList>
            <person name="Ohm R.A."/>
            <person name="Feau N."/>
            <person name="Henrissat B."/>
            <person name="Schoch C.L."/>
            <person name="Horwitz B.A."/>
            <person name="Barry K.W."/>
            <person name="Condon B.J."/>
            <person name="Copeland A.C."/>
            <person name="Dhillon B."/>
            <person name="Glaser F."/>
            <person name="Hesse C.N."/>
            <person name="Kosti I."/>
            <person name="LaButti K."/>
            <person name="Lindquist E.A."/>
            <person name="Lucas S."/>
            <person name="Salamov A.A."/>
            <person name="Bradshaw R.E."/>
            <person name="Ciuffetti L."/>
            <person name="Hamelin R.C."/>
            <person name="Kema G.H.J."/>
            <person name="Lawrence C."/>
            <person name="Scott J.A."/>
            <person name="Spatafora J.W."/>
            <person name="Turgeon B.G."/>
            <person name="de Wit P.J.G.M."/>
            <person name="Zhong S."/>
            <person name="Goodwin S.B."/>
            <person name="Grigoriev I.V."/>
        </authorList>
    </citation>
    <scope>NUCLEOTIDE SEQUENCE [LARGE SCALE GENOMIC DNA]</scope>
    <source>
        <strain evidence="8 9">UAMH 10762</strain>
    </source>
</reference>
<evidence type="ECO:0000256" key="1">
    <source>
        <dbReference type="ARBA" id="ARBA00004173"/>
    </source>
</evidence>
<dbReference type="InterPro" id="IPR036610">
    <property type="entry name" value="PEBP-like_sf"/>
</dbReference>
<dbReference type="RefSeq" id="XP_007675062.1">
    <property type="nucleotide sequence ID" value="XM_007676872.1"/>
</dbReference>
<dbReference type="eggNOG" id="KOG3346">
    <property type="taxonomic scope" value="Eukaryota"/>
</dbReference>
<dbReference type="GeneID" id="19107597"/>
<feature type="coiled-coil region" evidence="6">
    <location>
        <begin position="121"/>
        <end position="171"/>
    </location>
</feature>
<dbReference type="EMBL" id="KB445553">
    <property type="protein sequence ID" value="EMC98453.1"/>
    <property type="molecule type" value="Genomic_DNA"/>
</dbReference>
<dbReference type="CDD" id="cd00866">
    <property type="entry name" value="PEBP_euk"/>
    <property type="match status" value="1"/>
</dbReference>
<dbReference type="HOGENOM" id="CLU_035836_0_0_1"/>
<dbReference type="OrthoDB" id="2153661at2759"/>
<evidence type="ECO:0000256" key="6">
    <source>
        <dbReference type="SAM" id="Coils"/>
    </source>
</evidence>
<dbReference type="PANTHER" id="PTHR11362">
    <property type="entry name" value="PHOSPHATIDYLETHANOLAMINE-BINDING PROTEIN"/>
    <property type="match status" value="1"/>
</dbReference>
<dbReference type="OMA" id="FRTQWDE"/>
<keyword evidence="9" id="KW-1185">Reference proteome</keyword>
<feature type="region of interest" description="Disordered" evidence="7">
    <location>
        <begin position="18"/>
        <end position="70"/>
    </location>
</feature>
<dbReference type="FunFam" id="3.90.280.10:FF:000004">
    <property type="entry name" value="Mitochondrial large ribosomal subunit YmL35"/>
    <property type="match status" value="1"/>
</dbReference>
<name>M2N3C1_BAUPA</name>
<evidence type="ECO:0000313" key="9">
    <source>
        <dbReference type="Proteomes" id="UP000011761"/>
    </source>
</evidence>
<dbReference type="PANTHER" id="PTHR11362:SF82">
    <property type="entry name" value="PHOSPHATIDYLETHANOLAMINE-BINDING PROTEIN 4"/>
    <property type="match status" value="1"/>
</dbReference>
<dbReference type="KEGG" id="bcom:BAUCODRAFT_121320"/>
<gene>
    <name evidence="8" type="ORF">BAUCODRAFT_121320</name>
</gene>
<evidence type="ECO:0000256" key="2">
    <source>
        <dbReference type="ARBA" id="ARBA00023128"/>
    </source>
</evidence>
<evidence type="ECO:0000256" key="7">
    <source>
        <dbReference type="SAM" id="MobiDB-lite"/>
    </source>
</evidence>
<comment type="function">
    <text evidence="3">Component of the mitochondrial ribosome (mitoribosome), a dedicated translation machinery responsible for the synthesis of mitochondrial genome-encoded proteins, including at least some of the essential transmembrane subunits of the mitochondrial respiratory chain. The mitoribosomes are attached to the mitochondrial inner membrane and translation products are cotranslationally integrated into the membrane.</text>
</comment>